<dbReference type="OrthoDB" id="10004661at2759"/>
<sequence>MWLWAWFLNTCLSIYRYFLIKYKGHKFDHEAKISMQQKTNRQTLFNILKQNQNTKFLIDQRKKSQIDQNENIDSVEKFKKLFPKFTEYSDYKSYVDEIRNDGHTKDILSIGFPIALTSTSGTSGDPKNFPVYSLDINEPYNIAYMMTKTVPSNLFNGCKSISLNNLSYETHTTKDKLKTYKVSAITTIAAGEKQNVETILKFNQDIVPSIVFYEIKQQNDKFLFILIWALQCEDLEVFSSTFVMALIHFLTFMEEKFDFICKHIELGTIPVDESLSVPLSVDVRLALQSSQYRLPPNPNRAEELREIVNENGFHHVTTRFWPNLKCGICIISPSIRQFELKLLSTYWDPKVPIYPYVYGMSEHHRIAVPLKPNAYDLIPQPRSVFYEFIEVEDDDDKDEDDEQTPESFELHQVEEGKRYEVVFTTYDGLYRYRTQDIIKIVGRYYSLPTWHLIGRRGQYLSVSNEHVTELELREIINSILREYEKEFTSVSPQYSIFIDKSSYVLSIEVDDEKQDNKDQLKQIGKELSTKLDEKLKESNEDYKTCREKKKISSPTILWLKYNTLTTGIRDFRLDPNKSGSINSKAQKDNQLKSQMILKRKKDNDTIKFVKENIVLQIN</sequence>
<dbReference type="PANTHER" id="PTHR31901:SF9">
    <property type="entry name" value="GH3 DOMAIN-CONTAINING PROTEIN"/>
    <property type="match status" value="1"/>
</dbReference>
<feature type="domain" description="GH3 C-terminal" evidence="2">
    <location>
        <begin position="485"/>
        <end position="563"/>
    </location>
</feature>
<protein>
    <recommendedName>
        <fullName evidence="6">GH3 auxin-responsive promoter</fullName>
    </recommendedName>
</protein>
<accession>A0A819KHS2</accession>
<dbReference type="InterPro" id="IPR055377">
    <property type="entry name" value="GH3_M"/>
</dbReference>
<organism evidence="4 5">
    <name type="scientific">Adineta steineri</name>
    <dbReference type="NCBI Taxonomy" id="433720"/>
    <lineage>
        <taxon>Eukaryota</taxon>
        <taxon>Metazoa</taxon>
        <taxon>Spiralia</taxon>
        <taxon>Gnathifera</taxon>
        <taxon>Rotifera</taxon>
        <taxon>Eurotatoria</taxon>
        <taxon>Bdelloidea</taxon>
        <taxon>Adinetida</taxon>
        <taxon>Adinetidae</taxon>
        <taxon>Adineta</taxon>
    </lineage>
</organism>
<evidence type="ECO:0000313" key="4">
    <source>
        <dbReference type="EMBL" id="CAF3947346.1"/>
    </source>
</evidence>
<name>A0A819KHS2_9BILA</name>
<dbReference type="EMBL" id="CAJNON010000531">
    <property type="protein sequence ID" value="CAF1305673.1"/>
    <property type="molecule type" value="Genomic_DNA"/>
</dbReference>
<reference evidence="4" key="1">
    <citation type="submission" date="2021-02" db="EMBL/GenBank/DDBJ databases">
        <authorList>
            <person name="Nowell W R."/>
        </authorList>
    </citation>
    <scope>NUCLEOTIDE SEQUENCE</scope>
</reference>
<feature type="domain" description="GH3 middle" evidence="1">
    <location>
        <begin position="380"/>
        <end position="455"/>
    </location>
</feature>
<dbReference type="Pfam" id="PF03321">
    <property type="entry name" value="GH3"/>
    <property type="match status" value="1"/>
</dbReference>
<gene>
    <name evidence="4" type="ORF">OKA104_LOCUS26744</name>
    <name evidence="3" type="ORF">VCS650_LOCUS31301</name>
</gene>
<dbReference type="Proteomes" id="UP000663881">
    <property type="component" value="Unassembled WGS sequence"/>
</dbReference>
<dbReference type="EMBL" id="CAJOAY010002376">
    <property type="protein sequence ID" value="CAF3947346.1"/>
    <property type="molecule type" value="Genomic_DNA"/>
</dbReference>
<evidence type="ECO:0000313" key="5">
    <source>
        <dbReference type="Proteomes" id="UP000663881"/>
    </source>
</evidence>
<dbReference type="AlphaFoldDB" id="A0A819KHS2"/>
<dbReference type="GO" id="GO:0016881">
    <property type="term" value="F:acid-amino acid ligase activity"/>
    <property type="evidence" value="ECO:0007669"/>
    <property type="project" value="TreeGrafter"/>
</dbReference>
<dbReference type="InterPro" id="IPR055378">
    <property type="entry name" value="GH3_C"/>
</dbReference>
<dbReference type="Pfam" id="PF23572">
    <property type="entry name" value="GH3_C"/>
    <property type="match status" value="1"/>
</dbReference>
<evidence type="ECO:0000259" key="1">
    <source>
        <dbReference type="Pfam" id="PF23571"/>
    </source>
</evidence>
<proteinExistence type="predicted"/>
<dbReference type="GO" id="GO:0005737">
    <property type="term" value="C:cytoplasm"/>
    <property type="evidence" value="ECO:0007669"/>
    <property type="project" value="TreeGrafter"/>
</dbReference>
<dbReference type="PANTHER" id="PTHR31901">
    <property type="entry name" value="GH3 DOMAIN-CONTAINING PROTEIN"/>
    <property type="match status" value="1"/>
</dbReference>
<dbReference type="Pfam" id="PF23571">
    <property type="entry name" value="GH3_M"/>
    <property type="match status" value="1"/>
</dbReference>
<evidence type="ECO:0000313" key="3">
    <source>
        <dbReference type="EMBL" id="CAF1305673.1"/>
    </source>
</evidence>
<comment type="caution">
    <text evidence="4">The sequence shown here is derived from an EMBL/GenBank/DDBJ whole genome shotgun (WGS) entry which is preliminary data.</text>
</comment>
<evidence type="ECO:0000259" key="2">
    <source>
        <dbReference type="Pfam" id="PF23572"/>
    </source>
</evidence>
<dbReference type="Proteomes" id="UP000663891">
    <property type="component" value="Unassembled WGS sequence"/>
</dbReference>
<dbReference type="InterPro" id="IPR004993">
    <property type="entry name" value="GH3"/>
</dbReference>
<evidence type="ECO:0008006" key="6">
    <source>
        <dbReference type="Google" id="ProtNLM"/>
    </source>
</evidence>